<reference evidence="2 3" key="1">
    <citation type="submission" date="2015-04" db="EMBL/GenBank/DDBJ databases">
        <title>Lasius niger genome sequencing.</title>
        <authorList>
            <person name="Konorov E.A."/>
            <person name="Nikitin M.A."/>
            <person name="Kirill M.V."/>
            <person name="Chang P."/>
        </authorList>
    </citation>
    <scope>NUCLEOTIDE SEQUENCE [LARGE SCALE GENOMIC DNA]</scope>
    <source>
        <tissue evidence="2">Whole</tissue>
    </source>
</reference>
<evidence type="ECO:0000313" key="3">
    <source>
        <dbReference type="Proteomes" id="UP000036403"/>
    </source>
</evidence>
<evidence type="ECO:0000313" key="2">
    <source>
        <dbReference type="EMBL" id="KMQ92832.1"/>
    </source>
</evidence>
<accession>A0A0J7KR24</accession>
<sequence length="251" mass="29294">MKKKIRKAIEVVNTLIFKAEALGDPDTPRQKNKSLMIQLEKYKIEEIKRNREIEEMKSTIEALRNEVLELGDKLDEVEQERERENGKRRLEKSKERRKKEGESNKGSRIEATKNSSSPTSDKIEDINKQIKELVKKRIGLRMESNAEGSETGSDLQRTREDPLPQRIPKTRPRIKSNIQQVPPRSDEKKMGDRNKVTGQNKTLEEEKKDEWTEIRRGNKGRAKQLKLDSIFSTPRPKGKPGRSWQNLERRS</sequence>
<feature type="compositionally biased region" description="Basic and acidic residues" evidence="1">
    <location>
        <begin position="121"/>
        <end position="135"/>
    </location>
</feature>
<protein>
    <submittedName>
        <fullName evidence="2">Uncharacterized protein</fullName>
    </submittedName>
</protein>
<feature type="compositionally biased region" description="Basic and acidic residues" evidence="1">
    <location>
        <begin position="71"/>
        <end position="111"/>
    </location>
</feature>
<dbReference type="PaxDb" id="67767-A0A0J7KR24"/>
<gene>
    <name evidence="2" type="ORF">RF55_7125</name>
</gene>
<organism evidence="2 3">
    <name type="scientific">Lasius niger</name>
    <name type="common">Black garden ant</name>
    <dbReference type="NCBI Taxonomy" id="67767"/>
    <lineage>
        <taxon>Eukaryota</taxon>
        <taxon>Metazoa</taxon>
        <taxon>Ecdysozoa</taxon>
        <taxon>Arthropoda</taxon>
        <taxon>Hexapoda</taxon>
        <taxon>Insecta</taxon>
        <taxon>Pterygota</taxon>
        <taxon>Neoptera</taxon>
        <taxon>Endopterygota</taxon>
        <taxon>Hymenoptera</taxon>
        <taxon>Apocrita</taxon>
        <taxon>Aculeata</taxon>
        <taxon>Formicoidea</taxon>
        <taxon>Formicidae</taxon>
        <taxon>Formicinae</taxon>
        <taxon>Lasius</taxon>
        <taxon>Lasius</taxon>
    </lineage>
</organism>
<name>A0A0J7KR24_LASNI</name>
<proteinExistence type="predicted"/>
<dbReference type="AlphaFoldDB" id="A0A0J7KR24"/>
<feature type="compositionally biased region" description="Basic and acidic residues" evidence="1">
    <location>
        <begin position="184"/>
        <end position="195"/>
    </location>
</feature>
<feature type="region of interest" description="Disordered" evidence="1">
    <location>
        <begin position="71"/>
        <end position="251"/>
    </location>
</feature>
<feature type="compositionally biased region" description="Basic and acidic residues" evidence="1">
    <location>
        <begin position="202"/>
        <end position="216"/>
    </location>
</feature>
<comment type="caution">
    <text evidence="2">The sequence shown here is derived from an EMBL/GenBank/DDBJ whole genome shotgun (WGS) entry which is preliminary data.</text>
</comment>
<feature type="compositionally biased region" description="Polar residues" evidence="1">
    <location>
        <begin position="146"/>
        <end position="155"/>
    </location>
</feature>
<dbReference type="Proteomes" id="UP000036403">
    <property type="component" value="Unassembled WGS sequence"/>
</dbReference>
<dbReference type="EMBL" id="LBMM01004068">
    <property type="protein sequence ID" value="KMQ92832.1"/>
    <property type="molecule type" value="Genomic_DNA"/>
</dbReference>
<evidence type="ECO:0000256" key="1">
    <source>
        <dbReference type="SAM" id="MobiDB-lite"/>
    </source>
</evidence>
<keyword evidence="3" id="KW-1185">Reference proteome</keyword>